<evidence type="ECO:0000313" key="2">
    <source>
        <dbReference type="EMBL" id="CAG2250186.1"/>
    </source>
</evidence>
<name>A0A8S3V5S1_MYTED</name>
<organism evidence="2 3">
    <name type="scientific">Mytilus edulis</name>
    <name type="common">Blue mussel</name>
    <dbReference type="NCBI Taxonomy" id="6550"/>
    <lineage>
        <taxon>Eukaryota</taxon>
        <taxon>Metazoa</taxon>
        <taxon>Spiralia</taxon>
        <taxon>Lophotrochozoa</taxon>
        <taxon>Mollusca</taxon>
        <taxon>Bivalvia</taxon>
        <taxon>Autobranchia</taxon>
        <taxon>Pteriomorphia</taxon>
        <taxon>Mytilida</taxon>
        <taxon>Mytiloidea</taxon>
        <taxon>Mytilidae</taxon>
        <taxon>Mytilinae</taxon>
        <taxon>Mytilus</taxon>
    </lineage>
</organism>
<comment type="caution">
    <text evidence="2">The sequence shown here is derived from an EMBL/GenBank/DDBJ whole genome shotgun (WGS) entry which is preliminary data.</text>
</comment>
<feature type="region of interest" description="Disordered" evidence="1">
    <location>
        <begin position="1"/>
        <end position="20"/>
    </location>
</feature>
<proteinExistence type="predicted"/>
<sequence length="173" mass="19595">MHTFNFKGTRNDNNNINERDIGQSVENRLYQSREIVNTDNPAHVLQAQANGRYVYHAIASSSQSEPTRNDQNYLSGSQLNYSEVVFDAGYSSKSNIIHGANDKTIYLEIDLVQSASYKLDSCDTSSEEDFIYIDGIVNPERKMNLNNQNGSTDMLQRTISISMVLEFTLFLSF</sequence>
<dbReference type="OrthoDB" id="10415542at2759"/>
<dbReference type="Proteomes" id="UP000683360">
    <property type="component" value="Unassembled WGS sequence"/>
</dbReference>
<reference evidence="2" key="1">
    <citation type="submission" date="2021-03" db="EMBL/GenBank/DDBJ databases">
        <authorList>
            <person name="Bekaert M."/>
        </authorList>
    </citation>
    <scope>NUCLEOTIDE SEQUENCE</scope>
</reference>
<evidence type="ECO:0000313" key="3">
    <source>
        <dbReference type="Proteomes" id="UP000683360"/>
    </source>
</evidence>
<accession>A0A8S3V5S1</accession>
<gene>
    <name evidence="2" type="ORF">MEDL_61923</name>
</gene>
<evidence type="ECO:0000256" key="1">
    <source>
        <dbReference type="SAM" id="MobiDB-lite"/>
    </source>
</evidence>
<dbReference type="AlphaFoldDB" id="A0A8S3V5S1"/>
<keyword evidence="3" id="KW-1185">Reference proteome</keyword>
<dbReference type="EMBL" id="CAJPWZ010003044">
    <property type="protein sequence ID" value="CAG2250186.1"/>
    <property type="molecule type" value="Genomic_DNA"/>
</dbReference>
<protein>
    <submittedName>
        <fullName evidence="2">Uncharacterized protein</fullName>
    </submittedName>
</protein>